<proteinExistence type="inferred from homology"/>
<dbReference type="PANTHER" id="PTHR36838">
    <property type="entry name" value="AUXIN EFFLUX CARRIER FAMILY PROTEIN"/>
    <property type="match status" value="1"/>
</dbReference>
<keyword evidence="3" id="KW-0813">Transport</keyword>
<feature type="transmembrane region" description="Helical" evidence="8">
    <location>
        <begin position="6"/>
        <end position="23"/>
    </location>
</feature>
<evidence type="ECO:0000313" key="10">
    <source>
        <dbReference type="Proteomes" id="UP000620366"/>
    </source>
</evidence>
<protein>
    <submittedName>
        <fullName evidence="9">AEC family transporter</fullName>
    </submittedName>
</protein>
<dbReference type="RefSeq" id="WP_249299441.1">
    <property type="nucleotide sequence ID" value="NZ_JACRSP010000001.1"/>
</dbReference>
<gene>
    <name evidence="9" type="ORF">H8695_03270</name>
</gene>
<dbReference type="AlphaFoldDB" id="A0A926DCK0"/>
<keyword evidence="7 8" id="KW-0472">Membrane</keyword>
<dbReference type="InterPro" id="IPR038770">
    <property type="entry name" value="Na+/solute_symporter_sf"/>
</dbReference>
<evidence type="ECO:0000256" key="6">
    <source>
        <dbReference type="ARBA" id="ARBA00022989"/>
    </source>
</evidence>
<keyword evidence="5 8" id="KW-0812">Transmembrane</keyword>
<dbReference type="Proteomes" id="UP000620366">
    <property type="component" value="Unassembled WGS sequence"/>
</dbReference>
<dbReference type="Gene3D" id="1.20.1530.20">
    <property type="match status" value="1"/>
</dbReference>
<evidence type="ECO:0000256" key="1">
    <source>
        <dbReference type="ARBA" id="ARBA00004651"/>
    </source>
</evidence>
<feature type="transmembrane region" description="Helical" evidence="8">
    <location>
        <begin position="97"/>
        <end position="120"/>
    </location>
</feature>
<comment type="subcellular location">
    <subcellularLocation>
        <location evidence="1">Cell membrane</location>
        <topology evidence="1">Multi-pass membrane protein</topology>
    </subcellularLocation>
</comment>
<keyword evidence="10" id="KW-1185">Reference proteome</keyword>
<keyword evidence="4" id="KW-1003">Cell membrane</keyword>
<name>A0A926DCK0_9FIRM</name>
<dbReference type="PANTHER" id="PTHR36838:SF1">
    <property type="entry name" value="SLR1864 PROTEIN"/>
    <property type="match status" value="1"/>
</dbReference>
<comment type="caution">
    <text evidence="9">The sequence shown here is derived from an EMBL/GenBank/DDBJ whole genome shotgun (WGS) entry which is preliminary data.</text>
</comment>
<reference evidence="9" key="1">
    <citation type="submission" date="2020-08" db="EMBL/GenBank/DDBJ databases">
        <title>Genome public.</title>
        <authorList>
            <person name="Liu C."/>
            <person name="Sun Q."/>
        </authorList>
    </citation>
    <scope>NUCLEOTIDE SEQUENCE</scope>
    <source>
        <strain evidence="9">BX7</strain>
    </source>
</reference>
<feature type="transmembrane region" description="Helical" evidence="8">
    <location>
        <begin position="126"/>
        <end position="148"/>
    </location>
</feature>
<evidence type="ECO:0000256" key="2">
    <source>
        <dbReference type="ARBA" id="ARBA00010145"/>
    </source>
</evidence>
<dbReference type="GO" id="GO:0055085">
    <property type="term" value="P:transmembrane transport"/>
    <property type="evidence" value="ECO:0007669"/>
    <property type="project" value="InterPro"/>
</dbReference>
<evidence type="ECO:0000256" key="4">
    <source>
        <dbReference type="ARBA" id="ARBA00022475"/>
    </source>
</evidence>
<dbReference type="GO" id="GO:0005886">
    <property type="term" value="C:plasma membrane"/>
    <property type="evidence" value="ECO:0007669"/>
    <property type="project" value="UniProtKB-SubCell"/>
</dbReference>
<dbReference type="Pfam" id="PF03547">
    <property type="entry name" value="Mem_trans"/>
    <property type="match status" value="1"/>
</dbReference>
<evidence type="ECO:0000256" key="8">
    <source>
        <dbReference type="SAM" id="Phobius"/>
    </source>
</evidence>
<dbReference type="EMBL" id="JACRSP010000001">
    <property type="protein sequence ID" value="MBC8535711.1"/>
    <property type="molecule type" value="Genomic_DNA"/>
</dbReference>
<dbReference type="InterPro" id="IPR004776">
    <property type="entry name" value="Mem_transp_PIN-like"/>
</dbReference>
<feature type="transmembrane region" description="Helical" evidence="8">
    <location>
        <begin position="229"/>
        <end position="250"/>
    </location>
</feature>
<evidence type="ECO:0000256" key="7">
    <source>
        <dbReference type="ARBA" id="ARBA00023136"/>
    </source>
</evidence>
<sequence>MFSNALNAVLTLLLIGVVGFLMHRAGWIDDRVEDFLTKAVLKVFVPISLFNNALKYVTADFFRSASLAVPAVIIFACFGAGILAMKLTGVQKGTRGIFLTLFSCSNTLFVGLPVCSYFFGEIAVPYISMYYMCNTILFWVIGVTLIAADGGEPLRPNLQVVIRLVKSPITAFLIGCVVKLMGLSLPTFLSDALSSLGSLGTPLSTILIGAIVGGVGLGELTKLSRQSAAALLGRFVVCPAIALLCCRLFQLPALVSGVFVMMTAMPMMNQALIMARQYRSDVRFASQCHPVSMLLTPVVIPVVAVVIGLVFPL</sequence>
<accession>A0A926DCK0</accession>
<comment type="similarity">
    <text evidence="2">Belongs to the auxin efflux carrier (TC 2.A.69) family.</text>
</comment>
<keyword evidence="6 8" id="KW-1133">Transmembrane helix</keyword>
<feature type="transmembrane region" description="Helical" evidence="8">
    <location>
        <begin position="256"/>
        <end position="273"/>
    </location>
</feature>
<feature type="transmembrane region" description="Helical" evidence="8">
    <location>
        <begin position="195"/>
        <end position="217"/>
    </location>
</feature>
<evidence type="ECO:0000256" key="3">
    <source>
        <dbReference type="ARBA" id="ARBA00022448"/>
    </source>
</evidence>
<evidence type="ECO:0000313" key="9">
    <source>
        <dbReference type="EMBL" id="MBC8535711.1"/>
    </source>
</evidence>
<organism evidence="9 10">
    <name type="scientific">Feifania hominis</name>
    <dbReference type="NCBI Taxonomy" id="2763660"/>
    <lineage>
        <taxon>Bacteria</taxon>
        <taxon>Bacillati</taxon>
        <taxon>Bacillota</taxon>
        <taxon>Clostridia</taxon>
        <taxon>Eubacteriales</taxon>
        <taxon>Feifaniaceae</taxon>
        <taxon>Feifania</taxon>
    </lineage>
</organism>
<feature type="transmembrane region" description="Helical" evidence="8">
    <location>
        <begin position="66"/>
        <end position="85"/>
    </location>
</feature>
<feature type="transmembrane region" description="Helical" evidence="8">
    <location>
        <begin position="169"/>
        <end position="189"/>
    </location>
</feature>
<feature type="transmembrane region" description="Helical" evidence="8">
    <location>
        <begin position="294"/>
        <end position="311"/>
    </location>
</feature>
<evidence type="ECO:0000256" key="5">
    <source>
        <dbReference type="ARBA" id="ARBA00022692"/>
    </source>
</evidence>